<proteinExistence type="predicted"/>
<accession>A0ABR7S5R7</accession>
<keyword evidence="3" id="KW-1185">Reference proteome</keyword>
<evidence type="ECO:0008006" key="4">
    <source>
        <dbReference type="Google" id="ProtNLM"/>
    </source>
</evidence>
<dbReference type="Proteomes" id="UP000744555">
    <property type="component" value="Unassembled WGS sequence"/>
</dbReference>
<comment type="caution">
    <text evidence="2">The sequence shown here is derived from an EMBL/GenBank/DDBJ whole genome shotgun (WGS) entry which is preliminary data.</text>
</comment>
<evidence type="ECO:0000256" key="1">
    <source>
        <dbReference type="SAM" id="MobiDB-lite"/>
    </source>
</evidence>
<feature type="region of interest" description="Disordered" evidence="1">
    <location>
        <begin position="314"/>
        <end position="342"/>
    </location>
</feature>
<protein>
    <recommendedName>
        <fullName evidence="4">Transposase</fullName>
    </recommendedName>
</protein>
<organism evidence="2 3">
    <name type="scientific">Aquipseudomonas alcaligenes</name>
    <name type="common">Pseudomonas alcaligenes</name>
    <dbReference type="NCBI Taxonomy" id="43263"/>
    <lineage>
        <taxon>Bacteria</taxon>
        <taxon>Pseudomonadati</taxon>
        <taxon>Pseudomonadota</taxon>
        <taxon>Gammaproteobacteria</taxon>
        <taxon>Pseudomonadales</taxon>
        <taxon>Pseudomonadaceae</taxon>
        <taxon>Aquipseudomonas</taxon>
    </lineage>
</organism>
<name>A0ABR7S5R7_AQUAC</name>
<evidence type="ECO:0000313" key="2">
    <source>
        <dbReference type="EMBL" id="MBC9252833.1"/>
    </source>
</evidence>
<sequence length="531" mass="60802">MPVVTVIFRALKNDVPGGYFRAQLPLSSLPHYRKGTIWRKGQCISDTEAEEERFNVNFSPAGWSLTSRAELCAEGNSHIFPDREYPLLWRDRDKCRLINFKLADEKNLLIPCTEYFVRAYARNMEICRALATLRWSDVMSAFYDPPLRSELRWQVNPSGIMRFYDAIFLGHLLYEDYTEMRVKHINSQFISSSPGKEIFLDVAPWFEGPGELLCRGRWINQGRTFICLDLIGSSEPLGQQIEWQRKQVDTSSGVDGGNMLLPRPITTLAAEEFLAEASNIEPDRHAEIKIVKARTFKRLGQKRSVIKIKRAVQANRGRMGPKPPKAETHSSGTGTGSGKNTGKIEHISEIELESRGFLRDIWNAFKTIQAANLERVSELSWYTPNHGFRNQSDPQVILIPPADDHPDSKVRAWVYLDKETYLRRGLMVLKMKIDGVDYLCLEIQRKEAEEGGTIKGHAGLLMKSSMCAQEEITEFVEDVCSRIRYAIGSFKNIRSTFPEQTKIFNHMQKDQKILYRKTLINAFEELGVELI</sequence>
<reference evidence="2 3" key="1">
    <citation type="submission" date="2016-06" db="EMBL/GenBank/DDBJ databases">
        <authorList>
            <person name="Ramos C."/>
            <person name="Pintado A."/>
            <person name="Crespo-Gomez J.I."/>
        </authorList>
    </citation>
    <scope>NUCLEOTIDE SEQUENCE [LARGE SCALE GENOMIC DNA]</scope>
    <source>
        <strain evidence="2 3">AVO110</strain>
    </source>
</reference>
<dbReference type="EMBL" id="LZEU01000001">
    <property type="protein sequence ID" value="MBC9252833.1"/>
    <property type="molecule type" value="Genomic_DNA"/>
</dbReference>
<gene>
    <name evidence="2" type="ORF">A9179_21420</name>
</gene>
<evidence type="ECO:0000313" key="3">
    <source>
        <dbReference type="Proteomes" id="UP000744555"/>
    </source>
</evidence>